<feature type="transmembrane region" description="Helical" evidence="1">
    <location>
        <begin position="166"/>
        <end position="188"/>
    </location>
</feature>
<evidence type="ECO:0000313" key="3">
    <source>
        <dbReference type="Proteomes" id="UP001059859"/>
    </source>
</evidence>
<keyword evidence="2" id="KW-0808">Transferase</keyword>
<dbReference type="PANTHER" id="PTHR23028:SF53">
    <property type="entry name" value="ACYL_TRANSF_3 DOMAIN-CONTAINING PROTEIN"/>
    <property type="match status" value="1"/>
</dbReference>
<organism evidence="2 3">
    <name type="scientific">Arthrobacter zhaoxinii</name>
    <dbReference type="NCBI Taxonomy" id="2964616"/>
    <lineage>
        <taxon>Bacteria</taxon>
        <taxon>Bacillati</taxon>
        <taxon>Actinomycetota</taxon>
        <taxon>Actinomycetes</taxon>
        <taxon>Micrococcales</taxon>
        <taxon>Micrococcaceae</taxon>
        <taxon>Arthrobacter</taxon>
    </lineage>
</organism>
<gene>
    <name evidence="2" type="ORF">N2K95_11500</name>
</gene>
<feature type="transmembrane region" description="Helical" evidence="1">
    <location>
        <begin position="297"/>
        <end position="315"/>
    </location>
</feature>
<dbReference type="RefSeq" id="WP_260651660.1">
    <property type="nucleotide sequence ID" value="NZ_CP104275.1"/>
</dbReference>
<name>A0ABY5YN92_9MICC</name>
<keyword evidence="1" id="KW-0812">Transmembrane</keyword>
<proteinExistence type="predicted"/>
<feature type="transmembrane region" description="Helical" evidence="1">
    <location>
        <begin position="58"/>
        <end position="79"/>
    </location>
</feature>
<feature type="transmembrane region" description="Helical" evidence="1">
    <location>
        <begin position="220"/>
        <end position="238"/>
    </location>
</feature>
<keyword evidence="2" id="KW-0012">Acyltransferase</keyword>
<feature type="transmembrane region" description="Helical" evidence="1">
    <location>
        <begin position="32"/>
        <end position="52"/>
    </location>
</feature>
<keyword evidence="3" id="KW-1185">Reference proteome</keyword>
<protein>
    <submittedName>
        <fullName evidence="2">Acyltransferase</fullName>
    </submittedName>
</protein>
<dbReference type="GO" id="GO:0016746">
    <property type="term" value="F:acyltransferase activity"/>
    <property type="evidence" value="ECO:0007669"/>
    <property type="project" value="UniProtKB-KW"/>
</dbReference>
<feature type="transmembrane region" description="Helical" evidence="1">
    <location>
        <begin position="100"/>
        <end position="122"/>
    </location>
</feature>
<evidence type="ECO:0000256" key="1">
    <source>
        <dbReference type="SAM" id="Phobius"/>
    </source>
</evidence>
<feature type="transmembrane region" description="Helical" evidence="1">
    <location>
        <begin position="271"/>
        <end position="290"/>
    </location>
</feature>
<accession>A0ABY5YN92</accession>
<dbReference type="EMBL" id="CP104275">
    <property type="protein sequence ID" value="UWX96287.1"/>
    <property type="molecule type" value="Genomic_DNA"/>
</dbReference>
<keyword evidence="1" id="KW-1133">Transmembrane helix</keyword>
<feature type="transmembrane region" description="Helical" evidence="1">
    <location>
        <begin position="321"/>
        <end position="341"/>
    </location>
</feature>
<evidence type="ECO:0000313" key="2">
    <source>
        <dbReference type="EMBL" id="UWX96287.1"/>
    </source>
</evidence>
<dbReference type="InterPro" id="IPR050879">
    <property type="entry name" value="Acyltransferase_3"/>
</dbReference>
<feature type="transmembrane region" description="Helical" evidence="1">
    <location>
        <begin position="245"/>
        <end position="265"/>
    </location>
</feature>
<reference evidence="2" key="1">
    <citation type="submission" date="2022-09" db="EMBL/GenBank/DDBJ databases">
        <title>Novel species in genus Arthrobacter.</title>
        <authorList>
            <person name="Liu Y."/>
        </authorList>
    </citation>
    <scope>NUCLEOTIDE SEQUENCE</scope>
    <source>
        <strain evidence="2">Zg-Y815</strain>
    </source>
</reference>
<sequence>MSGYLQPPLKGQRRSGIVLGDLFDPKNNSLNAIRLMFACLVVVSHAWVIGGIGEEPELGGRTLGAWSVLGFFGISGYLITRSRLNGQPAARFFRARFLRIYPGFLVALLLVAFAFAPLSVVLGSSGSFAFGESLSYVARNLLFYPPIVSQPTIGTTLAEGEIWNGALWSLFWEACCYLGIGILGIAAIRARRSILLVLAFLGATGASLAAHTGLVPPSELTLAPPLVAAFIGGALLYVHAQRIRVLPVLAASAVLLLVCILTGTATVLAPLPFTVIVFVLGAVLPLRGIGTKRDLSYGIYIYGVPVQNLVEVRFPELPLPAYLLLAFAFVVPLAWASFTWIEAPAMRLKGRGKAPAEQPGVAAPVPARAGG</sequence>
<feature type="transmembrane region" description="Helical" evidence="1">
    <location>
        <begin position="195"/>
        <end position="214"/>
    </location>
</feature>
<dbReference type="PANTHER" id="PTHR23028">
    <property type="entry name" value="ACETYLTRANSFERASE"/>
    <property type="match status" value="1"/>
</dbReference>
<dbReference type="Proteomes" id="UP001059859">
    <property type="component" value="Chromosome"/>
</dbReference>
<keyword evidence="1" id="KW-0472">Membrane</keyword>